<feature type="compositionally biased region" description="Low complexity" evidence="1">
    <location>
        <begin position="162"/>
        <end position="174"/>
    </location>
</feature>
<evidence type="ECO:0000259" key="2">
    <source>
        <dbReference type="Pfam" id="PF00149"/>
    </source>
</evidence>
<dbReference type="InterPro" id="IPR004843">
    <property type="entry name" value="Calcineurin-like_PHP"/>
</dbReference>
<dbReference type="Proteomes" id="UP000777438">
    <property type="component" value="Unassembled WGS sequence"/>
</dbReference>
<dbReference type="InterPro" id="IPR050126">
    <property type="entry name" value="Ap4A_hydrolase"/>
</dbReference>
<gene>
    <name evidence="3" type="ORF">B0T10DRAFT_25215</name>
</gene>
<protein>
    <submittedName>
        <fullName evidence="3">Calcineurin-like phosphoesterase</fullName>
    </submittedName>
</protein>
<dbReference type="GO" id="GO:0005737">
    <property type="term" value="C:cytoplasm"/>
    <property type="evidence" value="ECO:0007669"/>
    <property type="project" value="TreeGrafter"/>
</dbReference>
<dbReference type="PANTHER" id="PTHR42850">
    <property type="entry name" value="METALLOPHOSPHOESTERASE"/>
    <property type="match status" value="1"/>
</dbReference>
<comment type="caution">
    <text evidence="3">The sequence shown here is derived from an EMBL/GenBank/DDBJ whole genome shotgun (WGS) entry which is preliminary data.</text>
</comment>
<dbReference type="AlphaFoldDB" id="A0A9P8WIY6"/>
<proteinExistence type="predicted"/>
<dbReference type="SUPFAM" id="SSF56300">
    <property type="entry name" value="Metallo-dependent phosphatases"/>
    <property type="match status" value="1"/>
</dbReference>
<name>A0A9P8WIY6_9HYPO</name>
<dbReference type="PANTHER" id="PTHR42850:SF4">
    <property type="entry name" value="ZINC-DEPENDENT ENDOPOLYPHOSPHATASE"/>
    <property type="match status" value="1"/>
</dbReference>
<feature type="region of interest" description="Disordered" evidence="1">
    <location>
        <begin position="149"/>
        <end position="181"/>
    </location>
</feature>
<accession>A0A9P8WIY6</accession>
<dbReference type="Pfam" id="PF00149">
    <property type="entry name" value="Metallophos"/>
    <property type="match status" value="1"/>
</dbReference>
<dbReference type="OrthoDB" id="10267127at2759"/>
<feature type="compositionally biased region" description="Basic and acidic residues" evidence="1">
    <location>
        <begin position="149"/>
        <end position="161"/>
    </location>
</feature>
<organism evidence="3 4">
    <name type="scientific">Thelonectria olida</name>
    <dbReference type="NCBI Taxonomy" id="1576542"/>
    <lineage>
        <taxon>Eukaryota</taxon>
        <taxon>Fungi</taxon>
        <taxon>Dikarya</taxon>
        <taxon>Ascomycota</taxon>
        <taxon>Pezizomycotina</taxon>
        <taxon>Sordariomycetes</taxon>
        <taxon>Hypocreomycetidae</taxon>
        <taxon>Hypocreales</taxon>
        <taxon>Nectriaceae</taxon>
        <taxon>Thelonectria</taxon>
    </lineage>
</organism>
<dbReference type="Gene3D" id="3.60.21.10">
    <property type="match status" value="1"/>
</dbReference>
<evidence type="ECO:0000313" key="3">
    <source>
        <dbReference type="EMBL" id="KAH6900341.1"/>
    </source>
</evidence>
<dbReference type="GO" id="GO:0016791">
    <property type="term" value="F:phosphatase activity"/>
    <property type="evidence" value="ECO:0007669"/>
    <property type="project" value="TreeGrafter"/>
</dbReference>
<keyword evidence="4" id="KW-1185">Reference proteome</keyword>
<dbReference type="GO" id="GO:0000298">
    <property type="term" value="F:endopolyphosphatase activity"/>
    <property type="evidence" value="ECO:0007669"/>
    <property type="project" value="TreeGrafter"/>
</dbReference>
<dbReference type="GO" id="GO:0006798">
    <property type="term" value="P:polyphosphate catabolic process"/>
    <property type="evidence" value="ECO:0007669"/>
    <property type="project" value="TreeGrafter"/>
</dbReference>
<feature type="region of interest" description="Disordered" evidence="1">
    <location>
        <begin position="1"/>
        <end position="24"/>
    </location>
</feature>
<sequence length="428" mass="47192">MSSNQSPLEEEQQQHLTPKPIDPAQMDLWVNARSPPIDGWEAVQKFDPGSDSSTELVSGQLRIGDQRTRRLLIVGDVHGHLPELKRLLDKIGFDREAGDHVILVGDLVNKGPDSAGVVQFAMDMGAHAVKGNNEDRILLAVEALRSGKVQREKAREEERQETSSSNNETEGNSNAAVPSDRNEVLPNLLKTDFDTVASLTDSQIAWLSSLPAILDMGLFTNATKPPWNAGTIVVAHAGLIPDVPLAEQDPWAVANMRSLVYPPHDLEKEVLREAVMKAARKRVKGQPPNWPVTDEEMDEELKRLAAEGHSLKASETSASQRRMTIPIEGSDGDLWRDAWNRKQNLLQTASERMVVVYGHDAKAGVQVEPEVDIREGGDDAKVVRGVRYAFGLDSGCVYGRHLTALVIEARPEDGSVVHRIEQVEHDKE</sequence>
<evidence type="ECO:0000313" key="4">
    <source>
        <dbReference type="Proteomes" id="UP000777438"/>
    </source>
</evidence>
<dbReference type="InterPro" id="IPR029052">
    <property type="entry name" value="Metallo-depent_PP-like"/>
</dbReference>
<dbReference type="EMBL" id="JAGPYM010000001">
    <property type="protein sequence ID" value="KAH6900341.1"/>
    <property type="molecule type" value="Genomic_DNA"/>
</dbReference>
<reference evidence="3 4" key="1">
    <citation type="journal article" date="2021" name="Nat. Commun.">
        <title>Genetic determinants of endophytism in the Arabidopsis root mycobiome.</title>
        <authorList>
            <person name="Mesny F."/>
            <person name="Miyauchi S."/>
            <person name="Thiergart T."/>
            <person name="Pickel B."/>
            <person name="Atanasova L."/>
            <person name="Karlsson M."/>
            <person name="Huettel B."/>
            <person name="Barry K.W."/>
            <person name="Haridas S."/>
            <person name="Chen C."/>
            <person name="Bauer D."/>
            <person name="Andreopoulos W."/>
            <person name="Pangilinan J."/>
            <person name="LaButti K."/>
            <person name="Riley R."/>
            <person name="Lipzen A."/>
            <person name="Clum A."/>
            <person name="Drula E."/>
            <person name="Henrissat B."/>
            <person name="Kohler A."/>
            <person name="Grigoriev I.V."/>
            <person name="Martin F.M."/>
            <person name="Hacquard S."/>
        </authorList>
    </citation>
    <scope>NUCLEOTIDE SEQUENCE [LARGE SCALE GENOMIC DNA]</scope>
    <source>
        <strain evidence="3 4">MPI-CAGE-CH-0241</strain>
    </source>
</reference>
<evidence type="ECO:0000256" key="1">
    <source>
        <dbReference type="SAM" id="MobiDB-lite"/>
    </source>
</evidence>
<feature type="domain" description="Calcineurin-like phosphoesterase" evidence="2">
    <location>
        <begin position="70"/>
        <end position="154"/>
    </location>
</feature>